<dbReference type="Pfam" id="PF13643">
    <property type="entry name" value="DUF4145"/>
    <property type="match status" value="1"/>
</dbReference>
<evidence type="ECO:0000313" key="2">
    <source>
        <dbReference type="EMBL" id="QZP26231.1"/>
    </source>
</evidence>
<protein>
    <submittedName>
        <fullName evidence="2">DUF4145 domain-containing protein</fullName>
    </submittedName>
</protein>
<evidence type="ECO:0000259" key="1">
    <source>
        <dbReference type="Pfam" id="PF13643"/>
    </source>
</evidence>
<accession>A0ABX9AZJ4</accession>
<name>A0ABX9AZJ4_9PSED</name>
<dbReference type="Proteomes" id="UP000825591">
    <property type="component" value="Chromosome"/>
</dbReference>
<feature type="domain" description="DUF4145" evidence="1">
    <location>
        <begin position="100"/>
        <end position="177"/>
    </location>
</feature>
<dbReference type="EMBL" id="CP081966">
    <property type="protein sequence ID" value="QZP26231.1"/>
    <property type="molecule type" value="Genomic_DNA"/>
</dbReference>
<sequence length="223" mass="24583">MAKYVSPAFKLKAFTCMFCEVLAPVHWSQLYTHGQRGFVPHSLWFGICHHCGQSSLWCNLADADADDDESPRGRMIEPSSVTAPTAHQDMPDECKSDYVEAREIAGQSPRGAAALLRLCLQKLCVHLGGSGKNINDDIAVLVKAGLDQQIQQALDYVRITGNNAVHPGEISLEESPEHVGVMFDMINLIVEERIHRPKVIAERFQNLPAGALKAIAKRDQPKS</sequence>
<dbReference type="InterPro" id="IPR025285">
    <property type="entry name" value="DUF4145"/>
</dbReference>
<evidence type="ECO:0000313" key="3">
    <source>
        <dbReference type="Proteomes" id="UP000825591"/>
    </source>
</evidence>
<dbReference type="RefSeq" id="WP_081791558.1">
    <property type="nucleotide sequence ID" value="NZ_CP081966.1"/>
</dbReference>
<proteinExistence type="predicted"/>
<keyword evidence="3" id="KW-1185">Reference proteome</keyword>
<organism evidence="2 3">
    <name type="scientific">Pseudomonas mosselii</name>
    <dbReference type="NCBI Taxonomy" id="78327"/>
    <lineage>
        <taxon>Bacteria</taxon>
        <taxon>Pseudomonadati</taxon>
        <taxon>Pseudomonadota</taxon>
        <taxon>Gammaproteobacteria</taxon>
        <taxon>Pseudomonadales</taxon>
        <taxon>Pseudomonadaceae</taxon>
        <taxon>Pseudomonas</taxon>
    </lineage>
</organism>
<gene>
    <name evidence="2" type="ORF">K5H97_26165</name>
</gene>
<reference evidence="2 3" key="1">
    <citation type="submission" date="2021-08" db="EMBL/GenBank/DDBJ databases">
        <title>Bactericidal Effect of Pseudomonas oryziphila sp. nov., a novel Pseudomonas Species Against Xanthomonas oryzae Reduces Disease Severity of Bacterial Leaf Streak of Rice.</title>
        <authorList>
            <person name="Yang R."/>
            <person name="Li S."/>
            <person name="Li Y."/>
            <person name="Yan Y."/>
            <person name="Fang Y."/>
            <person name="Zou L."/>
            <person name="Chen G."/>
        </authorList>
    </citation>
    <scope>NUCLEOTIDE SEQUENCE [LARGE SCALE GENOMIC DNA]</scope>
    <source>
        <strain evidence="2 3">DSM 17497</strain>
    </source>
</reference>